<dbReference type="Proteomes" id="UP000070133">
    <property type="component" value="Unassembled WGS sequence"/>
</dbReference>
<feature type="region of interest" description="Disordered" evidence="1">
    <location>
        <begin position="289"/>
        <end position="341"/>
    </location>
</feature>
<name>A0A139GYI8_9PEZI</name>
<sequence length="708" mass="76127">MATGPRERNAAISPAQPQSSPVDFDVEKKGATTSTSELRDRDVDTVDAGAWRPGVFAQFPWMGIGALLFVLILSGCSLFVLGLANGKTQDIWPNHFKPNSVLTLLNNGANICFSIAIANGVAIAWWRRAVKGGTIEDLHKSWTFSTSLKEALFAGKGFNVIALAALTAKSALIDGYLMQSALSTYIAPNTAITTNVNGFANTTFRLTGQTLGGTAGDDDTNKMDLDILKDLLIWDERPQQLPLNGFWNCDGLCFLKVPAAGFEIDCSSSSASIDFQGYDSSSTVAVGAEAPDSSSIGVGGTQSSEAASPTASSAGITVGAENPDNSSITRRQDSSSDPPSIIITNGTNVTNIQGFQEQTIFNVAIHSQYTDLEQGDYSNVTDTILQGGRPSNLTIDITYTQASATNDLGTTCSGSIYKQTCTLRPAIYKYPVMIQNYTLGIRHLQGVSVGVTEESYLTGRSDMTTEYDPISKQQIGFEFVAYQDIYEHYSQAGGTIDVNTTLAGLQRAFEVVMGGQANASYGGTGGWQLTQDSSAQLYSSRDANGGCARWYENPLDPSRQTNVHVKSVVSSINQIMFAISTNITNNATLNPPPVVNQYSAVQFRDTIHYRTNWTYGIGAIASTFFCVLCVLPVYWGWWQLGRKVTLGPFEIAHAFRSPMTAQAANGGIEELLKQVGHREVQYGHIVAGDAKGVLGVAEPEFVERLPTK</sequence>
<accession>A0A139GYI8</accession>
<dbReference type="PANTHER" id="PTHR37576">
    <property type="entry name" value="DEFECT AT LOW TEMPERATURE PROTEIN 1"/>
    <property type="match status" value="1"/>
</dbReference>
<evidence type="ECO:0000256" key="1">
    <source>
        <dbReference type="SAM" id="MobiDB-lite"/>
    </source>
</evidence>
<evidence type="ECO:0000313" key="3">
    <source>
        <dbReference type="EMBL" id="KXS95253.1"/>
    </source>
</evidence>
<reference evidence="3 4" key="1">
    <citation type="submission" date="2015-07" db="EMBL/GenBank/DDBJ databases">
        <title>Comparative genomics of the Sigatoka disease complex on banana suggests a link between parallel evolutionary changes in Pseudocercospora fijiensis and Pseudocercospora eumusae and increased virulence on the banana host.</title>
        <authorList>
            <person name="Chang T.-C."/>
            <person name="Salvucci A."/>
            <person name="Crous P.W."/>
            <person name="Stergiopoulos I."/>
        </authorList>
    </citation>
    <scope>NUCLEOTIDE SEQUENCE [LARGE SCALE GENOMIC DNA]</scope>
    <source>
        <strain evidence="3 4">CBS 114824</strain>
    </source>
</reference>
<protein>
    <submittedName>
        <fullName evidence="3">Uncharacterized protein</fullName>
    </submittedName>
</protein>
<keyword evidence="2" id="KW-0472">Membrane</keyword>
<feature type="transmembrane region" description="Helical" evidence="2">
    <location>
        <begin position="613"/>
        <end position="635"/>
    </location>
</feature>
<feature type="transmembrane region" description="Helical" evidence="2">
    <location>
        <begin position="61"/>
        <end position="84"/>
    </location>
</feature>
<dbReference type="PANTHER" id="PTHR37576:SF2">
    <property type="entry name" value="DEFECT AT LOW TEMPERATURE PROTEIN 1"/>
    <property type="match status" value="1"/>
</dbReference>
<organism evidence="3 4">
    <name type="scientific">Pseudocercospora eumusae</name>
    <dbReference type="NCBI Taxonomy" id="321146"/>
    <lineage>
        <taxon>Eukaryota</taxon>
        <taxon>Fungi</taxon>
        <taxon>Dikarya</taxon>
        <taxon>Ascomycota</taxon>
        <taxon>Pezizomycotina</taxon>
        <taxon>Dothideomycetes</taxon>
        <taxon>Dothideomycetidae</taxon>
        <taxon>Mycosphaerellales</taxon>
        <taxon>Mycosphaerellaceae</taxon>
        <taxon>Pseudocercospora</taxon>
    </lineage>
</organism>
<keyword evidence="2" id="KW-1133">Transmembrane helix</keyword>
<comment type="caution">
    <text evidence="3">The sequence shown here is derived from an EMBL/GenBank/DDBJ whole genome shotgun (WGS) entry which is preliminary data.</text>
</comment>
<feature type="region of interest" description="Disordered" evidence="1">
    <location>
        <begin position="1"/>
        <end position="40"/>
    </location>
</feature>
<feature type="compositionally biased region" description="Low complexity" evidence="1">
    <location>
        <begin position="303"/>
        <end position="314"/>
    </location>
</feature>
<dbReference type="OrthoDB" id="1918685at2759"/>
<dbReference type="AlphaFoldDB" id="A0A139GYI8"/>
<keyword evidence="4" id="KW-1185">Reference proteome</keyword>
<dbReference type="EMBL" id="LFZN01000226">
    <property type="protein sequence ID" value="KXS95253.1"/>
    <property type="molecule type" value="Genomic_DNA"/>
</dbReference>
<evidence type="ECO:0000256" key="2">
    <source>
        <dbReference type="SAM" id="Phobius"/>
    </source>
</evidence>
<dbReference type="Pfam" id="PF11374">
    <property type="entry name" value="DUF3176"/>
    <property type="match status" value="1"/>
</dbReference>
<feature type="transmembrane region" description="Helical" evidence="2">
    <location>
        <begin position="104"/>
        <end position="126"/>
    </location>
</feature>
<gene>
    <name evidence="3" type="ORF">AC578_9458</name>
</gene>
<proteinExistence type="predicted"/>
<evidence type="ECO:0000313" key="4">
    <source>
        <dbReference type="Proteomes" id="UP000070133"/>
    </source>
</evidence>
<dbReference type="InterPro" id="IPR021514">
    <property type="entry name" value="DUF3176"/>
</dbReference>
<keyword evidence="2" id="KW-0812">Transmembrane</keyword>